<evidence type="ECO:0000256" key="1">
    <source>
        <dbReference type="SAM" id="SignalP"/>
    </source>
</evidence>
<sequence>MQTILLTLIASVLSVNAKSVILSEEYPSYAFHGVRLSDYKEISINSEGSAITFLIDYTQIGCKKTIDNVCQDDAPFNINENVPTLTNCNSVSFEKPSKTILYYCSFKIEAEQVVIGSVKSPATTDFALSIRVQEWVADQKLLLIPASTSKIPPPPEQIIKINSDWVNETCDGMFTANAFFSSFPSLDLADRYALRNDVSFASRTSAVTILGKAGCAFCLTFQQQQDTKAGTIPLELDGSRLSSYNYPWPLDDSQEFPKCQQFKPQWLSTTTKQQEDVSAKIELLEGGTLTFFTFKDSTSPLLGKCQKMTPLVNLSLAEVPDRVLTFKAECLSISFCPDDPLPKRFGFVMHLSETKLDPKSVTCSRRFTLTDQEPQAIFHAESLRNAEASNNPICISDKSASASTKGKMIAEISVLCYEENLESCLNGSPFLLNGNPFDIQDESIV</sequence>
<proteinExistence type="predicted"/>
<feature type="chain" id="PRO_5042259004" description="CUB domain-containing protein" evidence="1">
    <location>
        <begin position="18"/>
        <end position="445"/>
    </location>
</feature>
<keyword evidence="1" id="KW-0732">Signal</keyword>
<dbReference type="Proteomes" id="UP000887575">
    <property type="component" value="Unassembled WGS sequence"/>
</dbReference>
<organism evidence="2 3">
    <name type="scientific">Mesorhabditis belari</name>
    <dbReference type="NCBI Taxonomy" id="2138241"/>
    <lineage>
        <taxon>Eukaryota</taxon>
        <taxon>Metazoa</taxon>
        <taxon>Ecdysozoa</taxon>
        <taxon>Nematoda</taxon>
        <taxon>Chromadorea</taxon>
        <taxon>Rhabditida</taxon>
        <taxon>Rhabditina</taxon>
        <taxon>Rhabditomorpha</taxon>
        <taxon>Rhabditoidea</taxon>
        <taxon>Rhabditidae</taxon>
        <taxon>Mesorhabditinae</taxon>
        <taxon>Mesorhabditis</taxon>
    </lineage>
</organism>
<evidence type="ECO:0000313" key="3">
    <source>
        <dbReference type="WBParaSite" id="MBELARI_LOCUS14658"/>
    </source>
</evidence>
<accession>A0AAF3ELP2</accession>
<dbReference type="AlphaFoldDB" id="A0AAF3ELP2"/>
<name>A0AAF3ELP2_9BILA</name>
<evidence type="ECO:0000313" key="2">
    <source>
        <dbReference type="Proteomes" id="UP000887575"/>
    </source>
</evidence>
<reference evidence="3" key="1">
    <citation type="submission" date="2024-02" db="UniProtKB">
        <authorList>
            <consortium name="WormBaseParasite"/>
        </authorList>
    </citation>
    <scope>IDENTIFICATION</scope>
</reference>
<dbReference type="WBParaSite" id="MBELARI_LOCUS14658">
    <property type="protein sequence ID" value="MBELARI_LOCUS14658"/>
    <property type="gene ID" value="MBELARI_LOCUS14658"/>
</dbReference>
<protein>
    <recommendedName>
        <fullName evidence="4">CUB domain-containing protein</fullName>
    </recommendedName>
</protein>
<feature type="signal peptide" evidence="1">
    <location>
        <begin position="1"/>
        <end position="17"/>
    </location>
</feature>
<evidence type="ECO:0008006" key="4">
    <source>
        <dbReference type="Google" id="ProtNLM"/>
    </source>
</evidence>
<keyword evidence="2" id="KW-1185">Reference proteome</keyword>